<accession>A0A9D1J3J2</accession>
<evidence type="ECO:0000256" key="1">
    <source>
        <dbReference type="SAM" id="Phobius"/>
    </source>
</evidence>
<dbReference type="Proteomes" id="UP000824232">
    <property type="component" value="Unassembled WGS sequence"/>
</dbReference>
<sequence>MEYYSKCNICGKITCYTDKDLKDNNKQSLVAGLAALSTIGNAVAGTRYDMYESSKLSNRATNKVVDYSKCPNCGSKDIILVTKKFAVFSNKVNGNYTINDLLKEASNFLDKNDFENAFCFATMVLNEDDSNYTAYLIRFLSSYGISNIKELNKINDDYYNNQHFKNLLEYSNDKQKEYLLRQYNTTKKNIIISDAERLLKSKSSEDLIDKIDSTMKNIKEHDIEDKELVNKLQEKKLETIYSIACDNLEEKTISSVTKAKGLFETINKYKDSLEKINICNSTLTELKNNSRKKIIIFSIIALICILIIVVFNILKEPIQFSNVEKLINEKNYKEAYDYLIDIKDSDKKNKYLNEILQHGRYVIKSVKGTNEDTTINYEYDEKGNPSKIVEEFTFEDSSKFKYEYIFDYNYVDNNVSKLTITLNNYRRDMKNVSSSSKDEYIFYNEKFDYEFTNNTSFDKPEYNDLVLINYIYIKNVKSINQISQTVDGESILTEFNENGIDKNANIKNVNSNSIEFKSDSWDWSHALVKLTFDENGLITECKNIEYDEVDYTITRKYKNGLLVNKVINDDEDIYDYEYDSHNNFIRIDNYSLIAPNDVRDFEWEWINY</sequence>
<evidence type="ECO:0000313" key="3">
    <source>
        <dbReference type="Proteomes" id="UP000824232"/>
    </source>
</evidence>
<evidence type="ECO:0000313" key="2">
    <source>
        <dbReference type="EMBL" id="HIR59214.1"/>
    </source>
</evidence>
<keyword evidence="1" id="KW-1133">Transmembrane helix</keyword>
<dbReference type="AlphaFoldDB" id="A0A9D1J3J2"/>
<proteinExistence type="predicted"/>
<gene>
    <name evidence="2" type="ORF">IAB38_04110</name>
</gene>
<comment type="caution">
    <text evidence="2">The sequence shown here is derived from an EMBL/GenBank/DDBJ whole genome shotgun (WGS) entry which is preliminary data.</text>
</comment>
<organism evidence="2 3">
    <name type="scientific">Candidatus Onthousia excrementipullorum</name>
    <dbReference type="NCBI Taxonomy" id="2840884"/>
    <lineage>
        <taxon>Bacteria</taxon>
        <taxon>Bacillati</taxon>
        <taxon>Bacillota</taxon>
        <taxon>Bacilli</taxon>
        <taxon>Candidatus Onthousia</taxon>
    </lineage>
</organism>
<protein>
    <submittedName>
        <fullName evidence="2">Uncharacterized protein</fullName>
    </submittedName>
</protein>
<reference evidence="2" key="1">
    <citation type="submission" date="2020-10" db="EMBL/GenBank/DDBJ databases">
        <authorList>
            <person name="Gilroy R."/>
        </authorList>
    </citation>
    <scope>NUCLEOTIDE SEQUENCE</scope>
    <source>
        <strain evidence="2">CHK184-20233</strain>
    </source>
</reference>
<dbReference type="EMBL" id="DVHC01000042">
    <property type="protein sequence ID" value="HIR59214.1"/>
    <property type="molecule type" value="Genomic_DNA"/>
</dbReference>
<keyword evidence="1" id="KW-0472">Membrane</keyword>
<feature type="transmembrane region" description="Helical" evidence="1">
    <location>
        <begin position="294"/>
        <end position="314"/>
    </location>
</feature>
<name>A0A9D1J3J2_9FIRM</name>
<keyword evidence="1" id="KW-0812">Transmembrane</keyword>
<reference evidence="2" key="2">
    <citation type="journal article" date="2021" name="PeerJ">
        <title>Extensive microbial diversity within the chicken gut microbiome revealed by metagenomics and culture.</title>
        <authorList>
            <person name="Gilroy R."/>
            <person name="Ravi A."/>
            <person name="Getino M."/>
            <person name="Pursley I."/>
            <person name="Horton D.L."/>
            <person name="Alikhan N.F."/>
            <person name="Baker D."/>
            <person name="Gharbi K."/>
            <person name="Hall N."/>
            <person name="Watson M."/>
            <person name="Adriaenssens E.M."/>
            <person name="Foster-Nyarko E."/>
            <person name="Jarju S."/>
            <person name="Secka A."/>
            <person name="Antonio M."/>
            <person name="Oren A."/>
            <person name="Chaudhuri R.R."/>
            <person name="La Ragione R."/>
            <person name="Hildebrand F."/>
            <person name="Pallen M.J."/>
        </authorList>
    </citation>
    <scope>NUCLEOTIDE SEQUENCE</scope>
    <source>
        <strain evidence="2">CHK184-20233</strain>
    </source>
</reference>